<evidence type="ECO:0000259" key="2">
    <source>
        <dbReference type="PROSITE" id="PS50076"/>
    </source>
</evidence>
<feature type="region of interest" description="Disordered" evidence="1">
    <location>
        <begin position="70"/>
        <end position="101"/>
    </location>
</feature>
<dbReference type="InterPro" id="IPR036869">
    <property type="entry name" value="J_dom_sf"/>
</dbReference>
<feature type="compositionally biased region" description="Low complexity" evidence="1">
    <location>
        <begin position="79"/>
        <end position="89"/>
    </location>
</feature>
<dbReference type="Proteomes" id="UP000654482">
    <property type="component" value="Unassembled WGS sequence"/>
</dbReference>
<dbReference type="EMBL" id="JADEWZ010000072">
    <property type="protein sequence ID" value="MBE9118981.1"/>
    <property type="molecule type" value="Genomic_DNA"/>
</dbReference>
<dbReference type="PANTHER" id="PTHR44825:SF1">
    <property type="entry name" value="DNAJ HOMOLOG SUBFAMILY C MEMBER 4"/>
    <property type="match status" value="1"/>
</dbReference>
<keyword evidence="4" id="KW-1185">Reference proteome</keyword>
<dbReference type="SUPFAM" id="SSF46565">
    <property type="entry name" value="Chaperone J-domain"/>
    <property type="match status" value="1"/>
</dbReference>
<sequence>MTQCASHYQTLEVSPHATQTEIKEAYRRLVKQYHPDSFNCEANHEKIVELNTAYEVIRDPQRRRIYDRQLQKSQSYNSTQRQQRTTAAQNSYHQEQRSRKAADAHLKRWHKEVYVPVNRLIGKILQPLDSRIKELAADPFDDSLMADFQAYLTESRQYLTKAQQTFTAQPNPAKVASVAANLYYCLDRIGDGLDELDWFTMNYDDRYLHTGKELFRIASRLQQDAQGIVQS</sequence>
<reference evidence="3" key="1">
    <citation type="submission" date="2020-10" db="EMBL/GenBank/DDBJ databases">
        <authorList>
            <person name="Castelo-Branco R."/>
            <person name="Eusebio N."/>
            <person name="Adriana R."/>
            <person name="Vieira A."/>
            <person name="Brugerolle De Fraissinette N."/>
            <person name="Rezende De Castro R."/>
            <person name="Schneider M.P."/>
            <person name="Vasconcelos V."/>
            <person name="Leao P.N."/>
        </authorList>
    </citation>
    <scope>NUCLEOTIDE SEQUENCE</scope>
    <source>
        <strain evidence="3">LEGE 07157</strain>
    </source>
</reference>
<dbReference type="SMART" id="SM00271">
    <property type="entry name" value="DnaJ"/>
    <property type="match status" value="1"/>
</dbReference>
<dbReference type="PRINTS" id="PR00625">
    <property type="entry name" value="JDOMAIN"/>
</dbReference>
<gene>
    <name evidence="3" type="ORF">IQ249_24120</name>
</gene>
<protein>
    <submittedName>
        <fullName evidence="3">J domain-containing protein</fullName>
    </submittedName>
</protein>
<dbReference type="CDD" id="cd06257">
    <property type="entry name" value="DnaJ"/>
    <property type="match status" value="1"/>
</dbReference>
<dbReference type="PANTHER" id="PTHR44825">
    <property type="match status" value="1"/>
</dbReference>
<feature type="domain" description="J" evidence="2">
    <location>
        <begin position="6"/>
        <end position="70"/>
    </location>
</feature>
<comment type="caution">
    <text evidence="3">The sequence shown here is derived from an EMBL/GenBank/DDBJ whole genome shotgun (WGS) entry which is preliminary data.</text>
</comment>
<evidence type="ECO:0000256" key="1">
    <source>
        <dbReference type="SAM" id="MobiDB-lite"/>
    </source>
</evidence>
<organism evidence="3 4">
    <name type="scientific">Lusitaniella coriacea LEGE 07157</name>
    <dbReference type="NCBI Taxonomy" id="945747"/>
    <lineage>
        <taxon>Bacteria</taxon>
        <taxon>Bacillati</taxon>
        <taxon>Cyanobacteriota</taxon>
        <taxon>Cyanophyceae</taxon>
        <taxon>Spirulinales</taxon>
        <taxon>Lusitaniellaceae</taxon>
        <taxon>Lusitaniella</taxon>
    </lineage>
</organism>
<proteinExistence type="predicted"/>
<dbReference type="AlphaFoldDB" id="A0A8J7E1P6"/>
<dbReference type="Pfam" id="PF00226">
    <property type="entry name" value="DnaJ"/>
    <property type="match status" value="1"/>
</dbReference>
<evidence type="ECO:0000313" key="3">
    <source>
        <dbReference type="EMBL" id="MBE9118981.1"/>
    </source>
</evidence>
<dbReference type="InterPro" id="IPR052763">
    <property type="entry name" value="DnaJ_C4"/>
</dbReference>
<dbReference type="PROSITE" id="PS50076">
    <property type="entry name" value="DNAJ_2"/>
    <property type="match status" value="1"/>
</dbReference>
<dbReference type="InterPro" id="IPR001623">
    <property type="entry name" value="DnaJ_domain"/>
</dbReference>
<evidence type="ECO:0000313" key="4">
    <source>
        <dbReference type="Proteomes" id="UP000654482"/>
    </source>
</evidence>
<dbReference type="Gene3D" id="1.10.287.110">
    <property type="entry name" value="DnaJ domain"/>
    <property type="match status" value="1"/>
</dbReference>
<name>A0A8J7E1P6_9CYAN</name>
<dbReference type="RefSeq" id="WP_194032075.1">
    <property type="nucleotide sequence ID" value="NZ_JADEWZ010000072.1"/>
</dbReference>
<accession>A0A8J7E1P6</accession>